<evidence type="ECO:0008006" key="5">
    <source>
        <dbReference type="Google" id="ProtNLM"/>
    </source>
</evidence>
<dbReference type="InParanoid" id="A0A078AFV7"/>
<gene>
    <name evidence="3" type="primary">Contig12492.g13327</name>
    <name evidence="3" type="ORF">STYLEM_9725</name>
</gene>
<sequence length="628" mass="72124">MSTLCKRIDCITQYVASTNAIQSGYVQTHPRKSSYDQYLNLFRCNQTFPNKCSLNQLIIPSIGFFRSNHMDNEKPDYCFFNNSLSKQDYQTLDLQVKLTNNTPDYQAYVWYSNDQNSPWSNIVGTFQINQTNDYLQDGFRLANQMMMYVVVFKNTTIISSKSYATLQLSLFDSWNGTESSYDQEAPVVVIIIAVVVGGLITGFCVGAIVWMVMKVIKKRKEEQLVEQKDQDQDVDDDDDGPYQRNKQLKKKLTNTRQQSQINRNGDNFQINVPDLVENDIEKLDNGIDGLVENKDVVKVLPGKVVIIKQKTQQKGVRFGDVQDPKSRLRNPQGRQLKKLYDDNVEEIQIQKNNTRPGTASSKIQRTSTHSSVSLNEQQKNMSTGKSSQKSIDIGGSSNNAQSQNDIGGAFKGSFQYQFKNKRPSNHFQEEILKEDDFVEDKADGQSDFQQVDINQNNFIVGSFSESAFDQNQRVNMVNSDVQIFKKNQQLGYIEENDEEGLQDNSPNQNNIYLNEDIDQSTKKRLIAPSVNKLVADENEETSQNYNSDRKYIQGQNRNSKRQKTIQEVDDEEEEENNKQHVPTGAQEDDKELQNVFYQKRILGLDKNDEEEQVSQDYGYESIQEIEYK</sequence>
<feature type="transmembrane region" description="Helical" evidence="2">
    <location>
        <begin position="187"/>
        <end position="213"/>
    </location>
</feature>
<feature type="compositionally biased region" description="Polar residues" evidence="1">
    <location>
        <begin position="254"/>
        <end position="266"/>
    </location>
</feature>
<evidence type="ECO:0000313" key="4">
    <source>
        <dbReference type="Proteomes" id="UP000039865"/>
    </source>
</evidence>
<feature type="region of interest" description="Disordered" evidence="1">
    <location>
        <begin position="537"/>
        <end position="628"/>
    </location>
</feature>
<feature type="region of interest" description="Disordered" evidence="1">
    <location>
        <begin position="313"/>
        <end position="333"/>
    </location>
</feature>
<organism evidence="3 4">
    <name type="scientific">Stylonychia lemnae</name>
    <name type="common">Ciliate</name>
    <dbReference type="NCBI Taxonomy" id="5949"/>
    <lineage>
        <taxon>Eukaryota</taxon>
        <taxon>Sar</taxon>
        <taxon>Alveolata</taxon>
        <taxon>Ciliophora</taxon>
        <taxon>Intramacronucleata</taxon>
        <taxon>Spirotrichea</taxon>
        <taxon>Stichotrichia</taxon>
        <taxon>Sporadotrichida</taxon>
        <taxon>Oxytrichidae</taxon>
        <taxon>Stylonychinae</taxon>
        <taxon>Stylonychia</taxon>
    </lineage>
</organism>
<evidence type="ECO:0000313" key="3">
    <source>
        <dbReference type="EMBL" id="CDW80721.1"/>
    </source>
</evidence>
<feature type="region of interest" description="Disordered" evidence="1">
    <location>
        <begin position="349"/>
        <end position="408"/>
    </location>
</feature>
<feature type="compositionally biased region" description="Polar residues" evidence="1">
    <location>
        <begin position="349"/>
        <end position="405"/>
    </location>
</feature>
<dbReference type="Proteomes" id="UP000039865">
    <property type="component" value="Unassembled WGS sequence"/>
</dbReference>
<keyword evidence="4" id="KW-1185">Reference proteome</keyword>
<dbReference type="AlphaFoldDB" id="A0A078AFV7"/>
<proteinExistence type="predicted"/>
<reference evidence="3 4" key="1">
    <citation type="submission" date="2014-06" db="EMBL/GenBank/DDBJ databases">
        <authorList>
            <person name="Swart Estienne"/>
        </authorList>
    </citation>
    <scope>NUCLEOTIDE SEQUENCE [LARGE SCALE GENOMIC DNA]</scope>
    <source>
        <strain evidence="3 4">130c</strain>
    </source>
</reference>
<feature type="region of interest" description="Disordered" evidence="1">
    <location>
        <begin position="226"/>
        <end position="266"/>
    </location>
</feature>
<name>A0A078AFV7_STYLE</name>
<accession>A0A078AFV7</accession>
<dbReference type="EMBL" id="CCKQ01009253">
    <property type="protein sequence ID" value="CDW80721.1"/>
    <property type="molecule type" value="Genomic_DNA"/>
</dbReference>
<evidence type="ECO:0000256" key="1">
    <source>
        <dbReference type="SAM" id="MobiDB-lite"/>
    </source>
</evidence>
<keyword evidence="2" id="KW-1133">Transmembrane helix</keyword>
<protein>
    <recommendedName>
        <fullName evidence="5">Transmembrane protein</fullName>
    </recommendedName>
</protein>
<keyword evidence="2" id="KW-0812">Transmembrane</keyword>
<keyword evidence="2" id="KW-0472">Membrane</keyword>
<evidence type="ECO:0000256" key="2">
    <source>
        <dbReference type="SAM" id="Phobius"/>
    </source>
</evidence>